<dbReference type="EMBL" id="LCJA01000013">
    <property type="protein sequence ID" value="KKT67879.1"/>
    <property type="molecule type" value="Genomic_DNA"/>
</dbReference>
<name>A0A0G1M7I1_9BACT</name>
<gene>
    <name evidence="1" type="ORF">UW62_C0013G0014</name>
</gene>
<proteinExistence type="predicted"/>
<dbReference type="AlphaFoldDB" id="A0A0G1M7I1"/>
<dbReference type="Proteomes" id="UP000034604">
    <property type="component" value="Unassembled WGS sequence"/>
</dbReference>
<accession>A0A0G1M7I1</accession>
<organism evidence="1 2">
    <name type="scientific">Candidatus Collierbacteria bacterium GW2011_GWB1_44_35</name>
    <dbReference type="NCBI Taxonomy" id="1618383"/>
    <lineage>
        <taxon>Bacteria</taxon>
        <taxon>Candidatus Collieribacteriota</taxon>
    </lineage>
</organism>
<feature type="non-terminal residue" evidence="1">
    <location>
        <position position="1"/>
    </location>
</feature>
<evidence type="ECO:0000313" key="1">
    <source>
        <dbReference type="EMBL" id="KKT67879.1"/>
    </source>
</evidence>
<sequence>DKANPKRVEVLKGALLLMEEMRAKNLNVKLCLGEFLLKGWRATKLA</sequence>
<protein>
    <submittedName>
        <fullName evidence="1">Uncharacterized protein</fullName>
    </submittedName>
</protein>
<reference evidence="1 2" key="1">
    <citation type="journal article" date="2015" name="Nature">
        <title>rRNA introns, odd ribosomes, and small enigmatic genomes across a large radiation of phyla.</title>
        <authorList>
            <person name="Brown C.T."/>
            <person name="Hug L.A."/>
            <person name="Thomas B.C."/>
            <person name="Sharon I."/>
            <person name="Castelle C.J."/>
            <person name="Singh A."/>
            <person name="Wilkins M.J."/>
            <person name="Williams K.H."/>
            <person name="Banfield J.F."/>
        </authorList>
    </citation>
    <scope>NUCLEOTIDE SEQUENCE [LARGE SCALE GENOMIC DNA]</scope>
</reference>
<comment type="caution">
    <text evidence="1">The sequence shown here is derived from an EMBL/GenBank/DDBJ whole genome shotgun (WGS) entry which is preliminary data.</text>
</comment>
<evidence type="ECO:0000313" key="2">
    <source>
        <dbReference type="Proteomes" id="UP000034604"/>
    </source>
</evidence>